<evidence type="ECO:0000256" key="2">
    <source>
        <dbReference type="ARBA" id="ARBA00011738"/>
    </source>
</evidence>
<reference evidence="7" key="1">
    <citation type="submission" date="2014-11" db="EMBL/GenBank/DDBJ databases">
        <authorList>
            <person name="Geib S."/>
        </authorList>
    </citation>
    <scope>NUCLEOTIDE SEQUENCE</scope>
</reference>
<keyword evidence="5" id="KW-0520">NAD</keyword>
<evidence type="ECO:0000256" key="3">
    <source>
        <dbReference type="ARBA" id="ARBA00013190"/>
    </source>
</evidence>
<accession>A0A0A1XRK3</accession>
<comment type="similarity">
    <text evidence="1 6">Belongs to the short-chain dehydrogenases/reductases (SDR) family.</text>
</comment>
<comment type="subunit">
    <text evidence="2">Homodimer.</text>
</comment>
<dbReference type="InterPro" id="IPR002347">
    <property type="entry name" value="SDR_fam"/>
</dbReference>
<evidence type="ECO:0000313" key="7">
    <source>
        <dbReference type="EMBL" id="JAD13909.1"/>
    </source>
</evidence>
<dbReference type="InterPro" id="IPR036291">
    <property type="entry name" value="NAD(P)-bd_dom_sf"/>
</dbReference>
<gene>
    <name evidence="7" type="primary">ADH1_1</name>
    <name evidence="7" type="ORF">g.5879</name>
</gene>
<dbReference type="OrthoDB" id="417891at2759"/>
<proteinExistence type="inferred from homology"/>
<dbReference type="PRINTS" id="PR00080">
    <property type="entry name" value="SDRFAMILY"/>
</dbReference>
<evidence type="ECO:0000256" key="4">
    <source>
        <dbReference type="ARBA" id="ARBA00023002"/>
    </source>
</evidence>
<dbReference type="PRINTS" id="PR01167">
    <property type="entry name" value="INSADHFAMILY"/>
</dbReference>
<organism evidence="7">
    <name type="scientific">Zeugodacus cucurbitae</name>
    <name type="common">Melon fruit fly</name>
    <name type="synonym">Bactrocera cucurbitae</name>
    <dbReference type="NCBI Taxonomy" id="28588"/>
    <lineage>
        <taxon>Eukaryota</taxon>
        <taxon>Metazoa</taxon>
        <taxon>Ecdysozoa</taxon>
        <taxon>Arthropoda</taxon>
        <taxon>Hexapoda</taxon>
        <taxon>Insecta</taxon>
        <taxon>Pterygota</taxon>
        <taxon>Neoptera</taxon>
        <taxon>Endopterygota</taxon>
        <taxon>Diptera</taxon>
        <taxon>Brachycera</taxon>
        <taxon>Muscomorpha</taxon>
        <taxon>Tephritoidea</taxon>
        <taxon>Tephritidae</taxon>
        <taxon>Zeugodacus</taxon>
        <taxon>Zeugodacus</taxon>
    </lineage>
</organism>
<sequence length="260" mass="28487">MELKGKNVIYSGGFGGIGQAGVKELLKSGSKYLTIFDVDENKEAMTEFKKSYPGATIDFIPVDMRKKESITAAFKSAVKKMGHFDVLVNGCGIMRDSEVDPTIEINLLGLMHSTLIALPYMDKSSGGRGGTIVNISSVVGLEPFSLCPVYVASKHGVTTFTRCLGDKIYYDRFGVNMITICPGLTDTNLINNFPSRCIFKFTEQQAIALANAKHQSAEVCAKNMIKVIETGKNGAVYMLDLGNIKEITIPKWHQPTFLEH</sequence>
<dbReference type="GO" id="GO:0004022">
    <property type="term" value="F:alcohol dehydrogenase (NAD+) activity"/>
    <property type="evidence" value="ECO:0007669"/>
    <property type="project" value="UniProtKB-EC"/>
</dbReference>
<dbReference type="AlphaFoldDB" id="A0A0A1XRK3"/>
<dbReference type="InterPro" id="IPR002426">
    <property type="entry name" value="ADH_Ceratitis-type"/>
</dbReference>
<dbReference type="InterPro" id="IPR020904">
    <property type="entry name" value="Sc_DH/Rdtase_CS"/>
</dbReference>
<dbReference type="GeneID" id="105211580"/>
<dbReference type="PANTHER" id="PTHR44229">
    <property type="entry name" value="15-HYDROXYPROSTAGLANDIN DEHYDROGENASE [NAD(+)]"/>
    <property type="match status" value="1"/>
</dbReference>
<dbReference type="Pfam" id="PF00106">
    <property type="entry name" value="adh_short"/>
    <property type="match status" value="1"/>
</dbReference>
<dbReference type="PROSITE" id="PS00061">
    <property type="entry name" value="ADH_SHORT"/>
    <property type="match status" value="1"/>
</dbReference>
<protein>
    <recommendedName>
        <fullName evidence="3">alcohol dehydrogenase</fullName>
        <ecNumber evidence="3">1.1.1.1</ecNumber>
    </recommendedName>
</protein>
<dbReference type="PANTHER" id="PTHR44229:SF8">
    <property type="entry name" value="ALCOHOL DEHYDROGENASE-RELATED"/>
    <property type="match status" value="1"/>
</dbReference>
<evidence type="ECO:0000256" key="5">
    <source>
        <dbReference type="ARBA" id="ARBA00023027"/>
    </source>
</evidence>
<keyword evidence="4" id="KW-0560">Oxidoreductase</keyword>
<dbReference type="EC" id="1.1.1.1" evidence="3"/>
<reference evidence="7" key="2">
    <citation type="journal article" date="2015" name="Gigascience">
        <title>Reconstructing a comprehensive transcriptome assembly of a white-pupal translocated strain of the pest fruit fly Bactrocera cucurbitae.</title>
        <authorList>
            <person name="Sim S.B."/>
            <person name="Calla B."/>
            <person name="Hall B."/>
            <person name="DeRego T."/>
            <person name="Geib S.M."/>
        </authorList>
    </citation>
    <scope>NUCLEOTIDE SEQUENCE</scope>
</reference>
<dbReference type="SUPFAM" id="SSF51735">
    <property type="entry name" value="NAD(P)-binding Rossmann-fold domains"/>
    <property type="match status" value="1"/>
</dbReference>
<dbReference type="EMBL" id="GBXI01000383">
    <property type="protein sequence ID" value="JAD13909.1"/>
    <property type="molecule type" value="Transcribed_RNA"/>
</dbReference>
<evidence type="ECO:0000256" key="1">
    <source>
        <dbReference type="ARBA" id="ARBA00006484"/>
    </source>
</evidence>
<dbReference type="Gene3D" id="3.40.50.720">
    <property type="entry name" value="NAD(P)-binding Rossmann-like Domain"/>
    <property type="match status" value="1"/>
</dbReference>
<dbReference type="FunFam" id="3.40.50.720:FF:000149">
    <property type="entry name" value="15-hydroxyprostaglandin dehydrogenase [NAD(+)]"/>
    <property type="match status" value="1"/>
</dbReference>
<dbReference type="GO" id="GO:0005737">
    <property type="term" value="C:cytoplasm"/>
    <property type="evidence" value="ECO:0007669"/>
    <property type="project" value="TreeGrafter"/>
</dbReference>
<evidence type="ECO:0000256" key="6">
    <source>
        <dbReference type="RuleBase" id="RU000363"/>
    </source>
</evidence>
<dbReference type="PRINTS" id="PR01169">
    <property type="entry name" value="CERATITISADH"/>
</dbReference>
<name>A0A0A1XRK3_ZEUCU</name>